<organism evidence="1 2">
    <name type="scientific">Paenibacillus terrae</name>
    <dbReference type="NCBI Taxonomy" id="159743"/>
    <lineage>
        <taxon>Bacteria</taxon>
        <taxon>Bacillati</taxon>
        <taxon>Bacillota</taxon>
        <taxon>Bacilli</taxon>
        <taxon>Bacillales</taxon>
        <taxon>Paenibacillaceae</taxon>
        <taxon>Paenibacillus</taxon>
    </lineage>
</organism>
<accession>A0A0D7WSW1</accession>
<keyword evidence="2" id="KW-1185">Reference proteome</keyword>
<gene>
    <name evidence="1" type="ORF">QD47_29280</name>
</gene>
<protein>
    <submittedName>
        <fullName evidence="1">Galactose oxidase</fullName>
    </submittedName>
</protein>
<reference evidence="1 2" key="1">
    <citation type="submission" date="2014-11" db="EMBL/GenBank/DDBJ databases">
        <title>Draft Genome Sequences of Paenibacillus polymyxa NRRL B-30509 and Paenibacillus terrae NRRL B-30644, Strains from a Poultry Environment that Produce Tridecaptin A and Paenicidins.</title>
        <authorList>
            <person name="van Belkum M.J."/>
            <person name="Lohans C.T."/>
            <person name="Vederas J.C."/>
        </authorList>
    </citation>
    <scope>NUCLEOTIDE SEQUENCE [LARGE SCALE GENOMIC DNA]</scope>
    <source>
        <strain evidence="1 2">NRRL B-30644</strain>
    </source>
</reference>
<dbReference type="AlphaFoldDB" id="A0A0D7WSW1"/>
<proteinExistence type="predicted"/>
<evidence type="ECO:0000313" key="2">
    <source>
        <dbReference type="Proteomes" id="UP000032534"/>
    </source>
</evidence>
<dbReference type="Proteomes" id="UP000032534">
    <property type="component" value="Unassembled WGS sequence"/>
</dbReference>
<name>A0A0D7WSW1_9BACL</name>
<evidence type="ECO:0000313" key="1">
    <source>
        <dbReference type="EMBL" id="KJD42256.1"/>
    </source>
</evidence>
<dbReference type="EMBL" id="JTHP01000151">
    <property type="protein sequence ID" value="KJD42256.1"/>
    <property type="molecule type" value="Genomic_DNA"/>
</dbReference>
<sequence length="70" mass="8167">MDNEFDKEFDLSKKELSAFIAWYDAKDTGRGPSFFAIDKHDNNKGPFSSRNDYVIFNKILTFEVSEYSTK</sequence>
<comment type="caution">
    <text evidence="1">The sequence shown here is derived from an EMBL/GenBank/DDBJ whole genome shotgun (WGS) entry which is preliminary data.</text>
</comment>